<dbReference type="AlphaFoldDB" id="A0AAF5DM32"/>
<evidence type="ECO:0000313" key="2">
    <source>
        <dbReference type="Proteomes" id="UP000035681"/>
    </source>
</evidence>
<feature type="region of interest" description="Disordered" evidence="1">
    <location>
        <begin position="1"/>
        <end position="21"/>
    </location>
</feature>
<keyword evidence="2" id="KW-1185">Reference proteome</keyword>
<dbReference type="Proteomes" id="UP000035681">
    <property type="component" value="Unplaced"/>
</dbReference>
<dbReference type="WBParaSite" id="TCONS_00015538.p1">
    <property type="protein sequence ID" value="TCONS_00015538.p1"/>
    <property type="gene ID" value="XLOC_009992"/>
</dbReference>
<feature type="compositionally biased region" description="Basic and acidic residues" evidence="1">
    <location>
        <begin position="1"/>
        <end position="12"/>
    </location>
</feature>
<proteinExistence type="predicted"/>
<sequence length="103" mass="12081">KEDLENGKHERSSSVINEDDLQTTSKVNLHLTLKEHARRNKNDLLIPKNRYRRRRFDNDKVSKHFSLPKLFLKKVYETIIQKAVANKLIKLFKIALNVAGIDD</sequence>
<evidence type="ECO:0000256" key="1">
    <source>
        <dbReference type="SAM" id="MobiDB-lite"/>
    </source>
</evidence>
<name>A0AAF5DM32_STRER</name>
<protein>
    <submittedName>
        <fullName evidence="3">Uncharacterized protein</fullName>
    </submittedName>
</protein>
<evidence type="ECO:0000313" key="3">
    <source>
        <dbReference type="WBParaSite" id="TCONS_00015538.p1"/>
    </source>
</evidence>
<reference evidence="3" key="1">
    <citation type="submission" date="2024-02" db="UniProtKB">
        <authorList>
            <consortium name="WormBaseParasite"/>
        </authorList>
    </citation>
    <scope>IDENTIFICATION</scope>
</reference>
<accession>A0AAF5DM32</accession>
<organism evidence="2 3">
    <name type="scientific">Strongyloides stercoralis</name>
    <name type="common">Threadworm</name>
    <dbReference type="NCBI Taxonomy" id="6248"/>
    <lineage>
        <taxon>Eukaryota</taxon>
        <taxon>Metazoa</taxon>
        <taxon>Ecdysozoa</taxon>
        <taxon>Nematoda</taxon>
        <taxon>Chromadorea</taxon>
        <taxon>Rhabditida</taxon>
        <taxon>Tylenchina</taxon>
        <taxon>Panagrolaimomorpha</taxon>
        <taxon>Strongyloidoidea</taxon>
        <taxon>Strongyloididae</taxon>
        <taxon>Strongyloides</taxon>
    </lineage>
</organism>